<dbReference type="Pfam" id="PF13593">
    <property type="entry name" value="SBF_like"/>
    <property type="match status" value="1"/>
</dbReference>
<gene>
    <name evidence="2" type="ORF">ACFOGJ_22570</name>
</gene>
<evidence type="ECO:0000256" key="1">
    <source>
        <dbReference type="SAM" id="Phobius"/>
    </source>
</evidence>
<keyword evidence="3" id="KW-1185">Reference proteome</keyword>
<accession>A0ABV7L5Z8</accession>
<feature type="transmembrane region" description="Helical" evidence="1">
    <location>
        <begin position="6"/>
        <end position="27"/>
    </location>
</feature>
<feature type="transmembrane region" description="Helical" evidence="1">
    <location>
        <begin position="39"/>
        <end position="58"/>
    </location>
</feature>
<dbReference type="RefSeq" id="WP_379904850.1">
    <property type="nucleotide sequence ID" value="NZ_JBHRTR010000036.1"/>
</dbReference>
<sequence length="297" mass="32144">MTPISIHMASLGMTLLALFCVGTQISVPMISSQARHWRTLLVICIGQWLVLPLILLGYLEILGSDDRVTLAVAVVAMAPAGMFAVTALYLIGISFSAALVGVLALQILGAILLFGAIDLLWNTEIMPADDLQESLTDMSRSQLVLLFLPMLVGLATRYLFPSLGPMLYRPTRLVIWGAYITVAAHAISLKAHFSYRADVIGTMPMVVGMVGCGILAGFIVYLLSHRVLKLDGHDTVMASTLIGVQGPAPALLLTQIHRDDWTELAAVTINYALLLPILAGIWLLISKTRWGSMLLPR</sequence>
<feature type="transmembrane region" description="Helical" evidence="1">
    <location>
        <begin position="70"/>
        <end position="91"/>
    </location>
</feature>
<comment type="caution">
    <text evidence="2">The sequence shown here is derived from an EMBL/GenBank/DDBJ whole genome shotgun (WGS) entry which is preliminary data.</text>
</comment>
<organism evidence="2 3">
    <name type="scientific">Marinibaculum pumilum</name>
    <dbReference type="NCBI Taxonomy" id="1766165"/>
    <lineage>
        <taxon>Bacteria</taxon>
        <taxon>Pseudomonadati</taxon>
        <taxon>Pseudomonadota</taxon>
        <taxon>Alphaproteobacteria</taxon>
        <taxon>Rhodospirillales</taxon>
        <taxon>Rhodospirillaceae</taxon>
        <taxon>Marinibaculum</taxon>
    </lineage>
</organism>
<dbReference type="Proteomes" id="UP001595528">
    <property type="component" value="Unassembled WGS sequence"/>
</dbReference>
<feature type="transmembrane region" description="Helical" evidence="1">
    <location>
        <begin position="235"/>
        <end position="252"/>
    </location>
</feature>
<dbReference type="EMBL" id="JBHRTR010000036">
    <property type="protein sequence ID" value="MFC3230052.1"/>
    <property type="molecule type" value="Genomic_DNA"/>
</dbReference>
<name>A0ABV7L5Z8_9PROT</name>
<reference evidence="3" key="1">
    <citation type="journal article" date="2019" name="Int. J. Syst. Evol. Microbiol.">
        <title>The Global Catalogue of Microorganisms (GCM) 10K type strain sequencing project: providing services to taxonomists for standard genome sequencing and annotation.</title>
        <authorList>
            <consortium name="The Broad Institute Genomics Platform"/>
            <consortium name="The Broad Institute Genome Sequencing Center for Infectious Disease"/>
            <person name="Wu L."/>
            <person name="Ma J."/>
        </authorList>
    </citation>
    <scope>NUCLEOTIDE SEQUENCE [LARGE SCALE GENOMIC DNA]</scope>
    <source>
        <strain evidence="3">KCTC 42964</strain>
    </source>
</reference>
<keyword evidence="1" id="KW-1133">Transmembrane helix</keyword>
<evidence type="ECO:0000313" key="3">
    <source>
        <dbReference type="Proteomes" id="UP001595528"/>
    </source>
</evidence>
<feature type="transmembrane region" description="Helical" evidence="1">
    <location>
        <begin position="98"/>
        <end position="121"/>
    </location>
</feature>
<dbReference type="InterPro" id="IPR016833">
    <property type="entry name" value="Put_Na-Bile_cotransptr"/>
</dbReference>
<evidence type="ECO:0000313" key="2">
    <source>
        <dbReference type="EMBL" id="MFC3230052.1"/>
    </source>
</evidence>
<feature type="transmembrane region" description="Helical" evidence="1">
    <location>
        <begin position="172"/>
        <end position="193"/>
    </location>
</feature>
<keyword evidence="1" id="KW-0472">Membrane</keyword>
<protein>
    <submittedName>
        <fullName evidence="2">Bile acid:sodium symporter</fullName>
    </submittedName>
</protein>
<feature type="transmembrane region" description="Helical" evidence="1">
    <location>
        <begin position="141"/>
        <end position="160"/>
    </location>
</feature>
<feature type="transmembrane region" description="Helical" evidence="1">
    <location>
        <begin position="264"/>
        <end position="285"/>
    </location>
</feature>
<dbReference type="Gene3D" id="1.20.1530.20">
    <property type="match status" value="1"/>
</dbReference>
<dbReference type="InterPro" id="IPR038770">
    <property type="entry name" value="Na+/solute_symporter_sf"/>
</dbReference>
<keyword evidence="1" id="KW-0812">Transmembrane</keyword>
<proteinExistence type="predicted"/>
<feature type="transmembrane region" description="Helical" evidence="1">
    <location>
        <begin position="199"/>
        <end position="223"/>
    </location>
</feature>